<dbReference type="Pfam" id="PF00293">
    <property type="entry name" value="NUDIX"/>
    <property type="match status" value="1"/>
</dbReference>
<dbReference type="Gene3D" id="3.90.79.10">
    <property type="entry name" value="Nucleoside Triphosphate Pyrophosphohydrolase"/>
    <property type="match status" value="1"/>
</dbReference>
<sequence>MGAAGGGVEPGDASWEAALLREIREEIAGTAEIVSLLHVLDRPGERHFFFLVRVACWSFEDRCGPEFTAPGRGEYVLEQIPPTVDGLEGVDLKPDEIAGLLCHALRRDGGLFALPDLRSVTALSAGQAAGG</sequence>
<evidence type="ECO:0000313" key="2">
    <source>
        <dbReference type="EMBL" id="MBS2963581.1"/>
    </source>
</evidence>
<dbReference type="EMBL" id="JAGSXH010000029">
    <property type="protein sequence ID" value="MBS2963581.1"/>
    <property type="molecule type" value="Genomic_DNA"/>
</dbReference>
<reference evidence="2" key="1">
    <citation type="submission" date="2021-04" db="EMBL/GenBank/DDBJ databases">
        <title>Genome based classification of Actinospica acidithermotolerans sp. nov., an actinobacterium isolated from an Indonesian hot spring.</title>
        <authorList>
            <person name="Kusuma A.B."/>
            <person name="Putra K.E."/>
            <person name="Nafisah S."/>
            <person name="Loh J."/>
            <person name="Nouioui I."/>
            <person name="Goodfellow M."/>
        </authorList>
    </citation>
    <scope>NUCLEOTIDE SEQUENCE</scope>
    <source>
        <strain evidence="2">DSM 45618</strain>
    </source>
</reference>
<name>A0A8J7WJU6_9ACTN</name>
<accession>A0A8J7WJU6</accession>
<evidence type="ECO:0000313" key="3">
    <source>
        <dbReference type="Proteomes" id="UP000677913"/>
    </source>
</evidence>
<dbReference type="Proteomes" id="UP000677913">
    <property type="component" value="Unassembled WGS sequence"/>
</dbReference>
<evidence type="ECO:0000259" key="1">
    <source>
        <dbReference type="Pfam" id="PF00293"/>
    </source>
</evidence>
<protein>
    <submittedName>
        <fullName evidence="2">NUDIX domain-containing protein</fullName>
    </submittedName>
</protein>
<dbReference type="InterPro" id="IPR015797">
    <property type="entry name" value="NUDIX_hydrolase-like_dom_sf"/>
</dbReference>
<keyword evidence="3" id="KW-1185">Reference proteome</keyword>
<dbReference type="AlphaFoldDB" id="A0A8J7WJU6"/>
<feature type="domain" description="Nudix hydrolase" evidence="1">
    <location>
        <begin position="4"/>
        <end position="52"/>
    </location>
</feature>
<comment type="caution">
    <text evidence="2">The sequence shown here is derived from an EMBL/GenBank/DDBJ whole genome shotgun (WGS) entry which is preliminary data.</text>
</comment>
<dbReference type="InterPro" id="IPR000086">
    <property type="entry name" value="NUDIX_hydrolase_dom"/>
</dbReference>
<gene>
    <name evidence="2" type="ORF">KGA66_11020</name>
</gene>
<organism evidence="2 3">
    <name type="scientific">Actinocrinis puniceicyclus</name>
    <dbReference type="NCBI Taxonomy" id="977794"/>
    <lineage>
        <taxon>Bacteria</taxon>
        <taxon>Bacillati</taxon>
        <taxon>Actinomycetota</taxon>
        <taxon>Actinomycetes</taxon>
        <taxon>Catenulisporales</taxon>
        <taxon>Actinospicaceae</taxon>
        <taxon>Actinocrinis</taxon>
    </lineage>
</organism>
<proteinExistence type="predicted"/>
<dbReference type="SUPFAM" id="SSF55811">
    <property type="entry name" value="Nudix"/>
    <property type="match status" value="1"/>
</dbReference>